<reference evidence="3" key="1">
    <citation type="submission" date="2016-03" db="EMBL/GenBank/DDBJ databases">
        <authorList>
            <person name="Ploux O."/>
        </authorList>
    </citation>
    <scope>NUCLEOTIDE SEQUENCE [LARGE SCALE GENOMIC DNA]</scope>
    <source>
        <strain evidence="3">UK7</strain>
    </source>
</reference>
<comment type="caution">
    <text evidence="2">The sequence shown here is derived from an EMBL/GenBank/DDBJ whole genome shotgun (WGS) entry which is preliminary data.</text>
</comment>
<organism evidence="2 3">
    <name type="scientific">Rhynchosporium graminicola</name>
    <dbReference type="NCBI Taxonomy" id="2792576"/>
    <lineage>
        <taxon>Eukaryota</taxon>
        <taxon>Fungi</taxon>
        <taxon>Dikarya</taxon>
        <taxon>Ascomycota</taxon>
        <taxon>Pezizomycotina</taxon>
        <taxon>Leotiomycetes</taxon>
        <taxon>Helotiales</taxon>
        <taxon>Ploettnerulaceae</taxon>
        <taxon>Rhynchosporium</taxon>
    </lineage>
</organism>
<dbReference type="AlphaFoldDB" id="A0A1E1JU83"/>
<dbReference type="STRING" id="914237.A0A1E1JU83"/>
<feature type="region of interest" description="Disordered" evidence="1">
    <location>
        <begin position="1"/>
        <end position="28"/>
    </location>
</feature>
<dbReference type="InParanoid" id="A0A1E1JU83"/>
<protein>
    <submittedName>
        <fullName evidence="2">Uncharacterized protein</fullName>
    </submittedName>
</protein>
<dbReference type="Proteomes" id="UP000178129">
    <property type="component" value="Unassembled WGS sequence"/>
</dbReference>
<accession>A0A1E1JU83</accession>
<sequence length="282" mass="32110">MDHRFDKTDPEVDAAPAPTPAQERSNPLEAIDQKSPFYDSIAAKFGLGILNEEEFNEYIVYNAFVTNLRICPVHLGQGKQYYVEHRSFLPNTPGAILREGIDKSGKSLGAAHLPLTGQNSIGVGDFDSRPQDVVWERMGNAGFWTHMEYEFEHQVRGVRKTFHWIRTRNNVLDDQGDLVLVQDDDEGLILAEYVGKGLMKWKKRGRLRIKVLDFGENWELVVLLSWASVIELSRRRARLRSFHQLILLASDSYICVILLRILRSNVAKLAQKIAPCINATSY</sequence>
<keyword evidence="3" id="KW-1185">Reference proteome</keyword>
<feature type="compositionally biased region" description="Basic and acidic residues" evidence="1">
    <location>
        <begin position="1"/>
        <end position="10"/>
    </location>
</feature>
<evidence type="ECO:0000313" key="2">
    <source>
        <dbReference type="EMBL" id="CZS89261.1"/>
    </source>
</evidence>
<evidence type="ECO:0000313" key="3">
    <source>
        <dbReference type="Proteomes" id="UP000178129"/>
    </source>
</evidence>
<dbReference type="EMBL" id="FJUW01000002">
    <property type="protein sequence ID" value="CZS89261.1"/>
    <property type="molecule type" value="Genomic_DNA"/>
</dbReference>
<name>A0A1E1JU83_9HELO</name>
<proteinExistence type="predicted"/>
<evidence type="ECO:0000256" key="1">
    <source>
        <dbReference type="SAM" id="MobiDB-lite"/>
    </source>
</evidence>
<gene>
    <name evidence="2" type="ORF">RCO7_04755</name>
</gene>